<dbReference type="EMBL" id="CP163435">
    <property type="protein sequence ID" value="XDQ28994.1"/>
    <property type="molecule type" value="Genomic_DNA"/>
</dbReference>
<organism evidence="1">
    <name type="scientific">Streptomyces sp. R21</name>
    <dbReference type="NCBI Taxonomy" id="3238627"/>
    <lineage>
        <taxon>Bacteria</taxon>
        <taxon>Bacillati</taxon>
        <taxon>Actinomycetota</taxon>
        <taxon>Actinomycetes</taxon>
        <taxon>Kitasatosporales</taxon>
        <taxon>Streptomycetaceae</taxon>
        <taxon>Streptomyces</taxon>
    </lineage>
</organism>
<dbReference type="InterPro" id="IPR046485">
    <property type="entry name" value="DUF6578"/>
</dbReference>
<name>A0AB39PF04_9ACTN</name>
<gene>
    <name evidence="1" type="ORF">AB5J56_31815</name>
</gene>
<dbReference type="Pfam" id="PF20218">
    <property type="entry name" value="DUF6578"/>
    <property type="match status" value="1"/>
</dbReference>
<proteinExistence type="predicted"/>
<accession>A0AB39PF04</accession>
<dbReference type="RefSeq" id="WP_369237565.1">
    <property type="nucleotide sequence ID" value="NZ_CP163435.1"/>
</dbReference>
<protein>
    <submittedName>
        <fullName evidence="1">DUF6578 domain-containing protein</fullName>
    </submittedName>
</protein>
<dbReference type="AlphaFoldDB" id="A0AB39PF04"/>
<evidence type="ECO:0000313" key="1">
    <source>
        <dbReference type="EMBL" id="XDQ28994.1"/>
    </source>
</evidence>
<sequence length="195" mass="21005">MGFWQVFYESWQMECCGTPFTVGDEVAWPLLLPYEGDALGGGWSGELSTIVGQVERVRDEEGVIRVLRADDGLTAALNGDPEDESAADDGASIRRVGLLTVERHSGEWPETTGHVRAIRLVTQGYAETAPGSRSWTPVPGEGSFRAVHSCPKWFGADVVEDGGTASGATLRRIETGVLVELDVQCATPTEPRDRG</sequence>
<reference evidence="1" key="1">
    <citation type="submission" date="2024-07" db="EMBL/GenBank/DDBJ databases">
        <authorList>
            <person name="Yu S.T."/>
        </authorList>
    </citation>
    <scope>NUCLEOTIDE SEQUENCE</scope>
    <source>
        <strain evidence="1">R21</strain>
    </source>
</reference>